<feature type="region of interest" description="Disordered" evidence="1">
    <location>
        <begin position="96"/>
        <end position="116"/>
    </location>
</feature>
<evidence type="ECO:0000313" key="2">
    <source>
        <dbReference type="EMBL" id="HAD5480649.1"/>
    </source>
</evidence>
<comment type="caution">
    <text evidence="2">The sequence shown here is derived from an EMBL/GenBank/DDBJ whole genome shotgun (WGS) entry which is preliminary data.</text>
</comment>
<dbReference type="EMBL" id="DAAPEC010000001">
    <property type="protein sequence ID" value="HAD5480649.1"/>
    <property type="molecule type" value="Genomic_DNA"/>
</dbReference>
<protein>
    <submittedName>
        <fullName evidence="2">Uncharacterized protein</fullName>
    </submittedName>
</protein>
<name>A0A716R3T3_SALTI</name>
<reference evidence="2" key="2">
    <citation type="submission" date="2019-01" db="EMBL/GenBank/DDBJ databases">
        <authorList>
            <consortium name="NCBI Pathogen Detection Project"/>
        </authorList>
    </citation>
    <scope>NUCLEOTIDE SEQUENCE</scope>
    <source>
        <strain evidence="2">CT18</strain>
    </source>
</reference>
<organism evidence="2">
    <name type="scientific">Salmonella enterica subsp. enterica serovar Typhi str. CT18</name>
    <dbReference type="NCBI Taxonomy" id="220341"/>
    <lineage>
        <taxon>Bacteria</taxon>
        <taxon>Pseudomonadati</taxon>
        <taxon>Pseudomonadota</taxon>
        <taxon>Gammaproteobacteria</taxon>
        <taxon>Enterobacterales</taxon>
        <taxon>Enterobacteriaceae</taxon>
        <taxon>Salmonella</taxon>
    </lineage>
</organism>
<sequence>MKQNIHKLNGLEFTHERDFINGQWVYSWYFRPLEQSEWCPFSLPTGKTRKSDIENFLKNCEEATKFYLEWLRNASDVEGAERYLLSAKQAWERISSPDWGGRGSNPNKDARRVQQARETLESAKVKLEKAKILRERLNSN</sequence>
<proteinExistence type="predicted"/>
<gene>
    <name evidence="2" type="ORF">G1V06_00120</name>
</gene>
<evidence type="ECO:0000256" key="1">
    <source>
        <dbReference type="SAM" id="MobiDB-lite"/>
    </source>
</evidence>
<reference evidence="2" key="1">
    <citation type="journal article" date="2018" name="Genome Biol.">
        <title>SKESA: strategic k-mer extension for scrupulous assemblies.</title>
        <authorList>
            <person name="Souvorov A."/>
            <person name="Agarwala R."/>
            <person name="Lipman D.J."/>
        </authorList>
    </citation>
    <scope>NUCLEOTIDE SEQUENCE</scope>
    <source>
        <strain evidence="2">CT18</strain>
    </source>
</reference>
<dbReference type="AlphaFoldDB" id="A0A716R3T3"/>
<accession>A0A716R3T3</accession>